<feature type="transmembrane region" description="Helical" evidence="1">
    <location>
        <begin position="166"/>
        <end position="188"/>
    </location>
</feature>
<keyword evidence="3" id="KW-0645">Protease</keyword>
<proteinExistence type="predicted"/>
<dbReference type="RefSeq" id="WP_169602782.1">
    <property type="nucleotide sequence ID" value="NZ_CP046565.1"/>
</dbReference>
<feature type="transmembrane region" description="Helical" evidence="1">
    <location>
        <begin position="122"/>
        <end position="154"/>
    </location>
</feature>
<dbReference type="GO" id="GO:0080120">
    <property type="term" value="P:CAAX-box protein maturation"/>
    <property type="evidence" value="ECO:0007669"/>
    <property type="project" value="UniProtKB-ARBA"/>
</dbReference>
<keyword evidence="1" id="KW-1133">Transmembrane helix</keyword>
<feature type="domain" description="CAAX prenyl protease 2/Lysostaphin resistance protein A-like" evidence="2">
    <location>
        <begin position="92"/>
        <end position="179"/>
    </location>
</feature>
<evidence type="ECO:0000313" key="4">
    <source>
        <dbReference type="Proteomes" id="UP000503004"/>
    </source>
</evidence>
<keyword evidence="4" id="KW-1185">Reference proteome</keyword>
<evidence type="ECO:0000259" key="2">
    <source>
        <dbReference type="Pfam" id="PF02517"/>
    </source>
</evidence>
<keyword evidence="3" id="KW-0378">Hydrolase</keyword>
<dbReference type="KEGG" id="metu:GNH96_05655"/>
<organism evidence="3 4">
    <name type="scientific">Methylococcus geothermalis</name>
    <dbReference type="NCBI Taxonomy" id="2681310"/>
    <lineage>
        <taxon>Bacteria</taxon>
        <taxon>Pseudomonadati</taxon>
        <taxon>Pseudomonadota</taxon>
        <taxon>Gammaproteobacteria</taxon>
        <taxon>Methylococcales</taxon>
        <taxon>Methylococcaceae</taxon>
        <taxon>Methylococcus</taxon>
    </lineage>
</organism>
<evidence type="ECO:0000256" key="1">
    <source>
        <dbReference type="SAM" id="Phobius"/>
    </source>
</evidence>
<feature type="transmembrane region" description="Helical" evidence="1">
    <location>
        <begin position="12"/>
        <end position="32"/>
    </location>
</feature>
<dbReference type="PANTHER" id="PTHR43592">
    <property type="entry name" value="CAAX AMINO TERMINAL PROTEASE"/>
    <property type="match status" value="1"/>
</dbReference>
<protein>
    <submittedName>
        <fullName evidence="3">CPBP family intramembrane metalloprotease</fullName>
    </submittedName>
</protein>
<dbReference type="GO" id="GO:0004175">
    <property type="term" value="F:endopeptidase activity"/>
    <property type="evidence" value="ECO:0007669"/>
    <property type="project" value="UniProtKB-ARBA"/>
</dbReference>
<dbReference type="AlphaFoldDB" id="A0A858Q6N5"/>
<dbReference type="GO" id="GO:0008237">
    <property type="term" value="F:metallopeptidase activity"/>
    <property type="evidence" value="ECO:0007669"/>
    <property type="project" value="UniProtKB-KW"/>
</dbReference>
<evidence type="ECO:0000313" key="3">
    <source>
        <dbReference type="EMBL" id="QJD29499.1"/>
    </source>
</evidence>
<name>A0A858Q6N5_9GAMM</name>
<keyword evidence="3" id="KW-0482">Metalloprotease</keyword>
<gene>
    <name evidence="3" type="ORF">GNH96_05655</name>
</gene>
<feature type="transmembrane region" description="Helical" evidence="1">
    <location>
        <begin position="84"/>
        <end position="102"/>
    </location>
</feature>
<keyword evidence="1" id="KW-0812">Transmembrane</keyword>
<dbReference type="PANTHER" id="PTHR43592:SF15">
    <property type="entry name" value="CAAX AMINO TERMINAL PROTEASE FAMILY PROTEIN"/>
    <property type="match status" value="1"/>
</dbReference>
<dbReference type="Pfam" id="PF02517">
    <property type="entry name" value="Rce1-like"/>
    <property type="match status" value="1"/>
</dbReference>
<accession>A0A858Q6N5</accession>
<sequence length="194" mass="20957">MRTRRGGFLKFAAVFEGSLLLLAFGFGGLAGIDPVAALRFDLEGLAYGVAGTLPLCLVFQWSYGTRLAGLREIKQVLVDKLGPFLAACGIGDLFFLGFLAGITEEVLFRGFFQPWFEANWGWLGGLVFSNLVFALVHWVSPLYALLAGLTGIYLGFALDVGGERNLLVPILIHSLYDIVAFLAVAASYRAGTAR</sequence>
<dbReference type="Proteomes" id="UP000503004">
    <property type="component" value="Chromosome"/>
</dbReference>
<dbReference type="InterPro" id="IPR003675">
    <property type="entry name" value="Rce1/LyrA-like_dom"/>
</dbReference>
<dbReference type="GO" id="GO:0006508">
    <property type="term" value="P:proteolysis"/>
    <property type="evidence" value="ECO:0007669"/>
    <property type="project" value="UniProtKB-KW"/>
</dbReference>
<feature type="transmembrane region" description="Helical" evidence="1">
    <location>
        <begin position="44"/>
        <end position="63"/>
    </location>
</feature>
<dbReference type="EMBL" id="CP046565">
    <property type="protein sequence ID" value="QJD29499.1"/>
    <property type="molecule type" value="Genomic_DNA"/>
</dbReference>
<reference evidence="4" key="1">
    <citation type="submission" date="2019-12" db="EMBL/GenBank/DDBJ databases">
        <authorList>
            <person name="Awala S.I."/>
            <person name="Rhee S.K."/>
        </authorList>
    </citation>
    <scope>NUCLEOTIDE SEQUENCE [LARGE SCALE GENOMIC DNA]</scope>
    <source>
        <strain evidence="4">IM1</strain>
    </source>
</reference>
<keyword evidence="1" id="KW-0472">Membrane</keyword>